<proteinExistence type="predicted"/>
<organism evidence="1 2">
    <name type="scientific">Paraburkholderia hospita</name>
    <dbReference type="NCBI Taxonomy" id="169430"/>
    <lineage>
        <taxon>Bacteria</taxon>
        <taxon>Pseudomonadati</taxon>
        <taxon>Pseudomonadota</taxon>
        <taxon>Betaproteobacteria</taxon>
        <taxon>Burkholderiales</taxon>
        <taxon>Burkholderiaceae</taxon>
        <taxon>Paraburkholderia</taxon>
    </lineage>
</organism>
<keyword evidence="2" id="KW-1185">Reference proteome</keyword>
<dbReference type="Proteomes" id="UP000004980">
    <property type="component" value="Unassembled WGS sequence"/>
</dbReference>
<protein>
    <submittedName>
        <fullName evidence="1">Uncharacterized protein</fullName>
    </submittedName>
</protein>
<sequence length="78" mass="8403">MQPVDGHQRLWCGSERAGYWSPPELEPICHDVRLDGVASLLASTCIGSRGGARSLPAARDTQYLLHIAETTTTALTVP</sequence>
<accession>A0ABN0F727</accession>
<evidence type="ECO:0000313" key="1">
    <source>
        <dbReference type="EMBL" id="EIM94421.1"/>
    </source>
</evidence>
<gene>
    <name evidence="1" type="ORF">WQE_44403</name>
</gene>
<dbReference type="EMBL" id="AKAU01000278">
    <property type="protein sequence ID" value="EIM94421.1"/>
    <property type="molecule type" value="Genomic_DNA"/>
</dbReference>
<comment type="caution">
    <text evidence="1">The sequence shown here is derived from an EMBL/GenBank/DDBJ whole genome shotgun (WGS) entry which is preliminary data.</text>
</comment>
<reference evidence="1 2" key="1">
    <citation type="journal article" date="2012" name="J. Bacteriol.">
        <title>Draft Genome Sequence of the Soil Bacterium Burkholderia terrae Strain BS001, Which Interacts with Fungal Surface Structures.</title>
        <authorList>
            <person name="Nazir R."/>
            <person name="Hansen M.A."/>
            <person name="Sorensen S."/>
            <person name="van Elsas J.D."/>
        </authorList>
    </citation>
    <scope>NUCLEOTIDE SEQUENCE [LARGE SCALE GENOMIC DNA]</scope>
    <source>
        <strain evidence="1 2">BS001</strain>
    </source>
</reference>
<evidence type="ECO:0000313" key="2">
    <source>
        <dbReference type="Proteomes" id="UP000004980"/>
    </source>
</evidence>
<name>A0ABN0F727_9BURK</name>